<dbReference type="InterPro" id="IPR050960">
    <property type="entry name" value="AB_hydrolase_4_sf"/>
</dbReference>
<keyword evidence="5" id="KW-1185">Reference proteome</keyword>
<dbReference type="Pfam" id="PF00561">
    <property type="entry name" value="Abhydrolase_1"/>
    <property type="match status" value="1"/>
</dbReference>
<dbReference type="GO" id="GO:0051792">
    <property type="term" value="P:medium-chain fatty acid biosynthetic process"/>
    <property type="evidence" value="ECO:0007669"/>
    <property type="project" value="TreeGrafter"/>
</dbReference>
<comment type="similarity">
    <text evidence="1">Belongs to the AB hydrolase superfamily. AB hydrolase 4 family.</text>
</comment>
<dbReference type="GO" id="GO:0047372">
    <property type="term" value="F:monoacylglycerol lipase activity"/>
    <property type="evidence" value="ECO:0007669"/>
    <property type="project" value="TreeGrafter"/>
</dbReference>
<reference evidence="5" key="1">
    <citation type="submission" date="2014-04" db="EMBL/GenBank/DDBJ databases">
        <title>Evolutionary Origins and Diversification of the Mycorrhizal Mutualists.</title>
        <authorList>
            <consortium name="DOE Joint Genome Institute"/>
            <consortium name="Mycorrhizal Genomics Consortium"/>
            <person name="Kohler A."/>
            <person name="Kuo A."/>
            <person name="Nagy L.G."/>
            <person name="Floudas D."/>
            <person name="Copeland A."/>
            <person name="Barry K.W."/>
            <person name="Cichocki N."/>
            <person name="Veneault-Fourrey C."/>
            <person name="LaButti K."/>
            <person name="Lindquist E.A."/>
            <person name="Lipzen A."/>
            <person name="Lundell T."/>
            <person name="Morin E."/>
            <person name="Murat C."/>
            <person name="Riley R."/>
            <person name="Ohm R."/>
            <person name="Sun H."/>
            <person name="Tunlid A."/>
            <person name="Henrissat B."/>
            <person name="Grigoriev I.V."/>
            <person name="Hibbett D.S."/>
            <person name="Martin F."/>
        </authorList>
    </citation>
    <scope>NUCLEOTIDE SEQUENCE [LARGE SCALE GENOMIC DNA]</scope>
    <source>
        <strain evidence="5">FD-334 SS-4</strain>
    </source>
</reference>
<sequence>MVKIFSSRSGFAEFHFAPQPALLPVWKDDKGGIERLSLNKLLETRCPSFFKRYQPPLWLTNGHVQTIYCIMGNFSAEDQVWYRRTYLRLADGGTLGLDFTPAEGTMVKSDAPIIVIQHGLSGGSHEPYIRAILSRACSPTDEGGLGYRAVVINFRGCAGVPLTSPLFYSAGATDDTRQALMYISHMYPDAPLLGLGFSLGSNVLTRYLAEEGSDSRLQSACILACPWDLKQNGDSLDQSLIGKHLWLKGMGRNMQALVKRHSKVLLDGSNGEVTKATEATLNLKNPTLDEFDTTFTAIAGGSSSPFPFPDAASYYIWVSSHNVLGKIRVPFLALNAGDDPVVNHVPRDCGDNGMVVLGLTACGGHLGWFQSANSTDRWTTKPVLEWLQMVGQDLAFDPTPRGSSLYIADDGFLRDQDNTRLGCKAIEGGGLIDGNAGEQDTFTGL</sequence>
<dbReference type="PIRSF" id="PIRSF005211">
    <property type="entry name" value="Ab_hydro_YheT"/>
    <property type="match status" value="1"/>
</dbReference>
<evidence type="ECO:0000256" key="2">
    <source>
        <dbReference type="PIRSR" id="PIRSR005211-1"/>
    </source>
</evidence>
<dbReference type="EMBL" id="KN817528">
    <property type="protein sequence ID" value="KJA26310.1"/>
    <property type="molecule type" value="Genomic_DNA"/>
</dbReference>
<dbReference type="PANTHER" id="PTHR10794:SF63">
    <property type="entry name" value="ALPHA_BETA HYDROLASE 1, ISOFORM A"/>
    <property type="match status" value="1"/>
</dbReference>
<dbReference type="GO" id="GO:0051793">
    <property type="term" value="P:medium-chain fatty acid catabolic process"/>
    <property type="evidence" value="ECO:0007669"/>
    <property type="project" value="TreeGrafter"/>
</dbReference>
<dbReference type="InterPro" id="IPR000073">
    <property type="entry name" value="AB_hydrolase_1"/>
</dbReference>
<dbReference type="STRING" id="945553.A0A0D2Q3W7"/>
<feature type="active site" description="Charge relay system" evidence="2">
    <location>
        <position position="339"/>
    </location>
</feature>
<protein>
    <recommendedName>
        <fullName evidence="3">AB hydrolase-1 domain-containing protein</fullName>
    </recommendedName>
</protein>
<dbReference type="GO" id="GO:0008126">
    <property type="term" value="F:acetylesterase activity"/>
    <property type="evidence" value="ECO:0007669"/>
    <property type="project" value="TreeGrafter"/>
</dbReference>
<dbReference type="Proteomes" id="UP000054270">
    <property type="component" value="Unassembled WGS sequence"/>
</dbReference>
<evidence type="ECO:0000259" key="3">
    <source>
        <dbReference type="Pfam" id="PF00561"/>
    </source>
</evidence>
<dbReference type="InterPro" id="IPR029058">
    <property type="entry name" value="AB_hydrolase_fold"/>
</dbReference>
<feature type="active site" description="Charge relay system" evidence="2">
    <location>
        <position position="198"/>
    </location>
</feature>
<organism evidence="4 5">
    <name type="scientific">Hypholoma sublateritium (strain FD-334 SS-4)</name>
    <dbReference type="NCBI Taxonomy" id="945553"/>
    <lineage>
        <taxon>Eukaryota</taxon>
        <taxon>Fungi</taxon>
        <taxon>Dikarya</taxon>
        <taxon>Basidiomycota</taxon>
        <taxon>Agaricomycotina</taxon>
        <taxon>Agaricomycetes</taxon>
        <taxon>Agaricomycetidae</taxon>
        <taxon>Agaricales</taxon>
        <taxon>Agaricineae</taxon>
        <taxon>Strophariaceae</taxon>
        <taxon>Hypholoma</taxon>
    </lineage>
</organism>
<evidence type="ECO:0000313" key="5">
    <source>
        <dbReference type="Proteomes" id="UP000054270"/>
    </source>
</evidence>
<evidence type="ECO:0000256" key="1">
    <source>
        <dbReference type="ARBA" id="ARBA00010884"/>
    </source>
</evidence>
<dbReference type="OrthoDB" id="5954035at2759"/>
<dbReference type="Gene3D" id="3.40.50.1820">
    <property type="entry name" value="alpha/beta hydrolase"/>
    <property type="match status" value="1"/>
</dbReference>
<feature type="domain" description="AB hydrolase-1" evidence="3">
    <location>
        <begin position="112"/>
        <end position="344"/>
    </location>
</feature>
<dbReference type="InterPro" id="IPR012020">
    <property type="entry name" value="ABHD4"/>
</dbReference>
<dbReference type="SUPFAM" id="SSF53474">
    <property type="entry name" value="alpha/beta-Hydrolases"/>
    <property type="match status" value="1"/>
</dbReference>
<name>A0A0D2Q3W7_HYPSF</name>
<dbReference type="AlphaFoldDB" id="A0A0D2Q3W7"/>
<proteinExistence type="inferred from homology"/>
<feature type="active site" description="Charge relay system" evidence="2">
    <location>
        <position position="365"/>
    </location>
</feature>
<accession>A0A0D2Q3W7</accession>
<gene>
    <name evidence="4" type="ORF">HYPSUDRAFT_133302</name>
</gene>
<dbReference type="PANTHER" id="PTHR10794">
    <property type="entry name" value="ABHYDROLASE DOMAIN-CONTAINING PROTEIN"/>
    <property type="match status" value="1"/>
</dbReference>
<evidence type="ECO:0000313" key="4">
    <source>
        <dbReference type="EMBL" id="KJA26310.1"/>
    </source>
</evidence>
<dbReference type="OMA" id="HCTGEDV"/>